<comment type="caution">
    <text evidence="11">The sequence shown here is derived from an EMBL/GenBank/DDBJ whole genome shotgun (WGS) entry which is preliminary data.</text>
</comment>
<dbReference type="InterPro" id="IPR008969">
    <property type="entry name" value="CarboxyPept-like_regulatory"/>
</dbReference>
<feature type="signal peptide" evidence="9">
    <location>
        <begin position="1"/>
        <end position="23"/>
    </location>
</feature>
<evidence type="ECO:0000256" key="1">
    <source>
        <dbReference type="ARBA" id="ARBA00004571"/>
    </source>
</evidence>
<feature type="chain" id="PRO_5030153401" evidence="9">
    <location>
        <begin position="24"/>
        <end position="1032"/>
    </location>
</feature>
<dbReference type="Gene3D" id="2.170.130.10">
    <property type="entry name" value="TonB-dependent receptor, plug domain"/>
    <property type="match status" value="1"/>
</dbReference>
<comment type="similarity">
    <text evidence="7">Belongs to the TonB-dependent receptor family.</text>
</comment>
<evidence type="ECO:0000256" key="8">
    <source>
        <dbReference type="SAM" id="MobiDB-lite"/>
    </source>
</evidence>
<keyword evidence="3 7" id="KW-1134">Transmembrane beta strand</keyword>
<keyword evidence="4 7" id="KW-0812">Transmembrane</keyword>
<proteinExistence type="inferred from homology"/>
<evidence type="ECO:0000256" key="6">
    <source>
        <dbReference type="ARBA" id="ARBA00023237"/>
    </source>
</evidence>
<dbReference type="InterPro" id="IPR012910">
    <property type="entry name" value="Plug_dom"/>
</dbReference>
<keyword evidence="11" id="KW-0675">Receptor</keyword>
<dbReference type="PROSITE" id="PS51257">
    <property type="entry name" value="PROKAR_LIPOPROTEIN"/>
    <property type="match status" value="1"/>
</dbReference>
<dbReference type="PROSITE" id="PS52016">
    <property type="entry name" value="TONB_DEPENDENT_REC_3"/>
    <property type="match status" value="1"/>
</dbReference>
<dbReference type="NCBIfam" id="TIGR04057">
    <property type="entry name" value="SusC_RagA_signa"/>
    <property type="match status" value="1"/>
</dbReference>
<evidence type="ECO:0000256" key="2">
    <source>
        <dbReference type="ARBA" id="ARBA00022448"/>
    </source>
</evidence>
<dbReference type="InterPro" id="IPR023997">
    <property type="entry name" value="TonB-dep_OMP_SusC/RagA_CS"/>
</dbReference>
<dbReference type="InterPro" id="IPR036942">
    <property type="entry name" value="Beta-barrel_TonB_sf"/>
</dbReference>
<dbReference type="AlphaFoldDB" id="A0A6I0SCY2"/>
<evidence type="ECO:0000256" key="4">
    <source>
        <dbReference type="ARBA" id="ARBA00022692"/>
    </source>
</evidence>
<comment type="subcellular location">
    <subcellularLocation>
        <location evidence="1 7">Cell outer membrane</location>
        <topology evidence="1 7">Multi-pass membrane protein</topology>
    </subcellularLocation>
</comment>
<accession>A0A6I0SCY2</accession>
<evidence type="ECO:0000313" key="12">
    <source>
        <dbReference type="Proteomes" id="UP000488521"/>
    </source>
</evidence>
<dbReference type="NCBIfam" id="TIGR04056">
    <property type="entry name" value="OMP_RagA_SusC"/>
    <property type="match status" value="1"/>
</dbReference>
<dbReference type="Gene3D" id="2.40.170.20">
    <property type="entry name" value="TonB-dependent receptor, beta-barrel domain"/>
    <property type="match status" value="1"/>
</dbReference>
<dbReference type="GO" id="GO:0009279">
    <property type="term" value="C:cell outer membrane"/>
    <property type="evidence" value="ECO:0007669"/>
    <property type="project" value="UniProtKB-SubCell"/>
</dbReference>
<evidence type="ECO:0000256" key="9">
    <source>
        <dbReference type="SAM" id="SignalP"/>
    </source>
</evidence>
<dbReference type="EMBL" id="WCRS01000001">
    <property type="protein sequence ID" value="KAB4479290.1"/>
    <property type="molecule type" value="Genomic_DNA"/>
</dbReference>
<keyword evidence="6 7" id="KW-0998">Cell outer membrane</keyword>
<protein>
    <submittedName>
        <fullName evidence="11">TonB-dependent receptor</fullName>
    </submittedName>
</protein>
<keyword evidence="2 7" id="KW-0813">Transport</keyword>
<organism evidence="11 12">
    <name type="scientific">Bacteroides thetaiotaomicron</name>
    <dbReference type="NCBI Taxonomy" id="818"/>
    <lineage>
        <taxon>Bacteria</taxon>
        <taxon>Pseudomonadati</taxon>
        <taxon>Bacteroidota</taxon>
        <taxon>Bacteroidia</taxon>
        <taxon>Bacteroidales</taxon>
        <taxon>Bacteroidaceae</taxon>
        <taxon>Bacteroides</taxon>
    </lineage>
</organism>
<dbReference type="Pfam" id="PF13715">
    <property type="entry name" value="CarbopepD_reg_2"/>
    <property type="match status" value="1"/>
</dbReference>
<feature type="region of interest" description="Disordered" evidence="8">
    <location>
        <begin position="926"/>
        <end position="945"/>
    </location>
</feature>
<dbReference type="InterPro" id="IPR037066">
    <property type="entry name" value="Plug_dom_sf"/>
</dbReference>
<dbReference type="Proteomes" id="UP000488521">
    <property type="component" value="Unassembled WGS sequence"/>
</dbReference>
<sequence>MSDLKKYILFIFLILGMSCELSAQSQNNVVTIKGTVKDNIGPVVGATIVAKNQPGLGIVSDIDGNFTIKVGTHDVLQISFIGYKTVEYPVLEIKDKNNFTVTMEEKNTQIDDVVVTASGIQKKRTLTGAITNVDVAQLNAPTGSLSNTLAGVVPGIIAMQSSGEPGENYSEFWIRGMSTFGAKSGALILVDGVERNFNEIPVEDIESFSVLKDASATAIYGQRGANGVVLITTKRGEKGKVKINIKTGFDWTTPVKVPEYADSYDWATLANEARIARYQTPLYTDEEIDIIKNGIDPDLYPDVDWRDLMLKKGAPRYYANINFSGGSDNVRFFVSGMYQNEQGRYRTSSSENRYNTNATYERYNYRANVDMNITKSTILKVSVGGWLVNRTSPSSGSGDIWQSFAEYTPLTSPRKWSTGQWTRVKGDATPEYKMTQTGYRTIWESKVESSVALDQDLHFITPGLKFSGTFAFDTYNNNTVIRSKNEEQWEAERRRDEYGNLILRRVQSASPMTQRKEISGDKRYYLQAYLDYSRLFANKHRVGAFAMVYQEETSNANFNDDDLIGSIPHRNLAYSGRVTYAYKDKYLAEFNCGYTGSENFERGKQFGFFPAYSVGWVLSEEKFVKKVLPWLSMFKVRASYGEVGNDVLDGRRFPYITLIGTYSDGSYGWGEFNTNVTPGYKISTVGTPNLTWEVAKKLDVGVDFDFFNGKVKGTVDYFLDKRDDIFMTRRHMPLTTGLADLTPMANVGKMKSRGWDGNIEFYQRIGEVDLTLRGNFTYQTTDIIDRDEAANELWYQMEKGFQLNQTRGFIALGLFKDQEDIDSSPKQDPGGFPVLPGDIKYKDVNGDGIINDDDKVPLGYRQQPGLQYGAGLSASWRNLNISFLLQGTGKCDFFVGGYGPHAFRDEDNGNILQVMVDGNRWIPKEVSGNPATENPNADWPRLTYGNNGNNNRTSTFWLKDRRYLRLRNVEISYDLPRTFCQKFAMTNMRIGFIGQNLLTWAPFGWWDPEGTNEMGSNYPINKSVSCYLQVSF</sequence>
<dbReference type="InterPro" id="IPR023996">
    <property type="entry name" value="TonB-dep_OMP_SusC/RagA"/>
</dbReference>
<dbReference type="InterPro" id="IPR039426">
    <property type="entry name" value="TonB-dep_rcpt-like"/>
</dbReference>
<evidence type="ECO:0000313" key="11">
    <source>
        <dbReference type="EMBL" id="KAB4479290.1"/>
    </source>
</evidence>
<dbReference type="FunFam" id="2.170.130.10:FF:000003">
    <property type="entry name" value="SusC/RagA family TonB-linked outer membrane protein"/>
    <property type="match status" value="1"/>
</dbReference>
<evidence type="ECO:0000256" key="7">
    <source>
        <dbReference type="PROSITE-ProRule" id="PRU01360"/>
    </source>
</evidence>
<keyword evidence="9" id="KW-0732">Signal</keyword>
<evidence type="ECO:0000256" key="3">
    <source>
        <dbReference type="ARBA" id="ARBA00022452"/>
    </source>
</evidence>
<reference evidence="11 12" key="1">
    <citation type="journal article" date="2019" name="Nat. Med.">
        <title>A library of human gut bacterial isolates paired with longitudinal multiomics data enables mechanistic microbiome research.</title>
        <authorList>
            <person name="Poyet M."/>
            <person name="Groussin M."/>
            <person name="Gibbons S.M."/>
            <person name="Avila-Pacheco J."/>
            <person name="Jiang X."/>
            <person name="Kearney S.M."/>
            <person name="Perrotta A.R."/>
            <person name="Berdy B."/>
            <person name="Zhao S."/>
            <person name="Lieberman T.D."/>
            <person name="Swanson P.K."/>
            <person name="Smith M."/>
            <person name="Roesemann S."/>
            <person name="Alexander J.E."/>
            <person name="Rich S.A."/>
            <person name="Livny J."/>
            <person name="Vlamakis H."/>
            <person name="Clish C."/>
            <person name="Bullock K."/>
            <person name="Deik A."/>
            <person name="Scott J."/>
            <person name="Pierce K.A."/>
            <person name="Xavier R.J."/>
            <person name="Alm E.J."/>
        </authorList>
    </citation>
    <scope>NUCLEOTIDE SEQUENCE [LARGE SCALE GENOMIC DNA]</scope>
    <source>
        <strain evidence="11 12">BIOML-A156</strain>
    </source>
</reference>
<dbReference type="SUPFAM" id="SSF56935">
    <property type="entry name" value="Porins"/>
    <property type="match status" value="1"/>
</dbReference>
<evidence type="ECO:0000259" key="10">
    <source>
        <dbReference type="Pfam" id="PF07715"/>
    </source>
</evidence>
<feature type="domain" description="TonB-dependent receptor plug" evidence="10">
    <location>
        <begin position="123"/>
        <end position="228"/>
    </location>
</feature>
<dbReference type="SUPFAM" id="SSF49464">
    <property type="entry name" value="Carboxypeptidase regulatory domain-like"/>
    <property type="match status" value="1"/>
</dbReference>
<name>A0A6I0SCY2_BACT4</name>
<keyword evidence="5 7" id="KW-0472">Membrane</keyword>
<dbReference type="Pfam" id="PF07715">
    <property type="entry name" value="Plug"/>
    <property type="match status" value="1"/>
</dbReference>
<dbReference type="RefSeq" id="WP_373251416.1">
    <property type="nucleotide sequence ID" value="NZ_CAXTFL010000001.1"/>
</dbReference>
<evidence type="ECO:0000256" key="5">
    <source>
        <dbReference type="ARBA" id="ARBA00023136"/>
    </source>
</evidence>
<gene>
    <name evidence="11" type="ORF">GAN59_01855</name>
</gene>